<name>A0ABT0B204_9SPHN</name>
<proteinExistence type="predicted"/>
<feature type="transmembrane region" description="Helical" evidence="1">
    <location>
        <begin position="31"/>
        <end position="46"/>
    </location>
</feature>
<evidence type="ECO:0000313" key="3">
    <source>
        <dbReference type="Proteomes" id="UP001162880"/>
    </source>
</evidence>
<keyword evidence="1" id="KW-1133">Transmembrane helix</keyword>
<organism evidence="2 3">
    <name type="scientific">Novosphingobium album</name>
    <name type="common">ex Hu et al. 2023</name>
    <dbReference type="NCBI Taxonomy" id="2930093"/>
    <lineage>
        <taxon>Bacteria</taxon>
        <taxon>Pseudomonadati</taxon>
        <taxon>Pseudomonadota</taxon>
        <taxon>Alphaproteobacteria</taxon>
        <taxon>Sphingomonadales</taxon>
        <taxon>Sphingomonadaceae</taxon>
        <taxon>Novosphingobium</taxon>
    </lineage>
</organism>
<feature type="transmembrane region" description="Helical" evidence="1">
    <location>
        <begin position="158"/>
        <end position="185"/>
    </location>
</feature>
<keyword evidence="1" id="KW-0472">Membrane</keyword>
<accession>A0ABT0B204</accession>
<feature type="transmembrane region" description="Helical" evidence="1">
    <location>
        <begin position="117"/>
        <end position="137"/>
    </location>
</feature>
<dbReference type="InterPro" id="IPR009323">
    <property type="entry name" value="DUF979"/>
</dbReference>
<feature type="transmembrane region" description="Helical" evidence="1">
    <location>
        <begin position="6"/>
        <end position="24"/>
    </location>
</feature>
<feature type="transmembrane region" description="Helical" evidence="1">
    <location>
        <begin position="205"/>
        <end position="230"/>
    </location>
</feature>
<feature type="transmembrane region" description="Helical" evidence="1">
    <location>
        <begin position="242"/>
        <end position="260"/>
    </location>
</feature>
<sequence length="302" mass="31555">MIGLGFLYLVAGVTFAAFAVLSVAGRPRHPGNALFYALIAVSFLLGDRLGDLGNGVLVLAIVLVATLGRMGSRERPQEPVAPRGSMLFVPALVIPVTALAGTLLFSELPGLVDPKQATLVSLTLGVILALAICYLWLRPAPAEPFRQGTRLMDHIGWAAILPQMLASLGAVFALAGMGGVVGSLIGHVIPEGSVLGAVTVYCFGMALFTVIMGNAFAAFPVMLTAIGLPLLIHTYGGAPARVAAIGMLAGFCGTLMTPMAANFNLVPAALLELRDRYGVIRAQIPTAIPLLIFNIVLLYWVI</sequence>
<comment type="caution">
    <text evidence="2">The sequence shown here is derived from an EMBL/GenBank/DDBJ whole genome shotgun (WGS) entry which is preliminary data.</text>
</comment>
<gene>
    <name evidence="2" type="ORF">MTR64_10855</name>
</gene>
<keyword evidence="3" id="KW-1185">Reference proteome</keyword>
<evidence type="ECO:0000313" key="2">
    <source>
        <dbReference type="EMBL" id="MCJ2179067.1"/>
    </source>
</evidence>
<feature type="transmembrane region" description="Helical" evidence="1">
    <location>
        <begin position="84"/>
        <end position="105"/>
    </location>
</feature>
<dbReference type="Proteomes" id="UP001162880">
    <property type="component" value="Unassembled WGS sequence"/>
</dbReference>
<dbReference type="RefSeq" id="WP_243993676.1">
    <property type="nucleotide sequence ID" value="NZ_JALHLE010000014.1"/>
</dbReference>
<dbReference type="EMBL" id="JALHLE010000014">
    <property type="protein sequence ID" value="MCJ2179067.1"/>
    <property type="molecule type" value="Genomic_DNA"/>
</dbReference>
<keyword evidence="1" id="KW-0812">Transmembrane</keyword>
<evidence type="ECO:0000256" key="1">
    <source>
        <dbReference type="SAM" id="Phobius"/>
    </source>
</evidence>
<feature type="transmembrane region" description="Helical" evidence="1">
    <location>
        <begin position="52"/>
        <end position="72"/>
    </location>
</feature>
<protein>
    <submittedName>
        <fullName evidence="2">DUF979 domain-containing protein</fullName>
    </submittedName>
</protein>
<dbReference type="Pfam" id="PF06166">
    <property type="entry name" value="DUF979"/>
    <property type="match status" value="1"/>
</dbReference>
<feature type="transmembrane region" description="Helical" evidence="1">
    <location>
        <begin position="280"/>
        <end position="301"/>
    </location>
</feature>
<reference evidence="2" key="1">
    <citation type="submission" date="2022-03" db="EMBL/GenBank/DDBJ databases">
        <title>Identification of a novel bacterium isolated from mangrove sediments.</title>
        <authorList>
            <person name="Pan X."/>
        </authorList>
    </citation>
    <scope>NUCLEOTIDE SEQUENCE</scope>
    <source>
        <strain evidence="2">B2580</strain>
    </source>
</reference>